<dbReference type="Gene3D" id="2.10.60.10">
    <property type="entry name" value="CD59"/>
    <property type="match status" value="2"/>
</dbReference>
<dbReference type="SUPFAM" id="SSF57302">
    <property type="entry name" value="Snake toxin-like"/>
    <property type="match status" value="2"/>
</dbReference>
<evidence type="ECO:0000256" key="10">
    <source>
        <dbReference type="SAM" id="SignalP"/>
    </source>
</evidence>
<comment type="subcellular location">
    <subcellularLocation>
        <location evidence="1">Cell membrane</location>
        <topology evidence="1">Lipid-anchor</topology>
        <topology evidence="1">GPI-anchor</topology>
    </subcellularLocation>
</comment>
<evidence type="ECO:0000256" key="4">
    <source>
        <dbReference type="ARBA" id="ARBA00022729"/>
    </source>
</evidence>
<evidence type="ECO:0000256" key="9">
    <source>
        <dbReference type="ARBA" id="ARBA00029446"/>
    </source>
</evidence>
<dbReference type="PANTHER" id="PTHR47613">
    <property type="entry name" value="SPERM ACROSOME MEMBRANE-ASSOCIATED PROTEIN 4"/>
    <property type="match status" value="1"/>
</dbReference>
<keyword evidence="4 10" id="KW-0732">Signal</keyword>
<feature type="domain" description="UPAR/Ly6" evidence="11">
    <location>
        <begin position="21"/>
        <end position="109"/>
    </location>
</feature>
<name>A0AAD3R834_LATJO</name>
<comment type="caution">
    <text evidence="12">The sequence shown here is derived from an EMBL/GenBank/DDBJ whole genome shotgun (WGS) entry which is preliminary data.</text>
</comment>
<dbReference type="Pfam" id="PF00021">
    <property type="entry name" value="UPAR_LY6"/>
    <property type="match status" value="2"/>
</dbReference>
<reference evidence="12" key="1">
    <citation type="submission" date="2022-08" db="EMBL/GenBank/DDBJ databases">
        <title>Genome sequencing of akame (Lates japonicus).</title>
        <authorList>
            <person name="Hashiguchi Y."/>
            <person name="Takahashi H."/>
        </authorList>
    </citation>
    <scope>NUCLEOTIDE SEQUENCE</scope>
    <source>
        <strain evidence="12">Kochi</strain>
    </source>
</reference>
<dbReference type="PANTHER" id="PTHR47613:SF1">
    <property type="entry name" value="SPERM ACROSOME MEMBRANE-ASSOCIATED PROTEIN 4"/>
    <property type="match status" value="1"/>
</dbReference>
<feature type="domain" description="UPAR/Ly6" evidence="11">
    <location>
        <begin position="112"/>
        <end position="206"/>
    </location>
</feature>
<keyword evidence="5" id="KW-0472">Membrane</keyword>
<evidence type="ECO:0000256" key="2">
    <source>
        <dbReference type="ARBA" id="ARBA00022475"/>
    </source>
</evidence>
<protein>
    <recommendedName>
        <fullName evidence="11">UPAR/Ly6 domain-containing protein</fullName>
    </recommendedName>
</protein>
<keyword evidence="7" id="KW-0325">Glycoprotein</keyword>
<sequence length="218" mass="23319">MAKFLWSCAALLTLCVSAESLNCFTCNQTLLGTCFLLVPVNCTETQNRCFTAVAGFSVDILDIKELGCTEESACRNGTGSILGYNYTITKTCCSTDLCNRDAFNTASAGESLTCYTCKMGFKGKCLFTSTETCSNSKPNCYWGSLAFNVSRLMSLQTRGCLASSLCNRTETGALLTAGYSVTRTCCSTDLCNGATHPQLPLTAALGATLMAAWSNWSF</sequence>
<feature type="chain" id="PRO_5042147578" description="UPAR/Ly6 domain-containing protein" evidence="10">
    <location>
        <begin position="21"/>
        <end position="218"/>
    </location>
</feature>
<dbReference type="InterPro" id="IPR046354">
    <property type="entry name" value="SPACA4/Bouncer"/>
</dbReference>
<evidence type="ECO:0000256" key="8">
    <source>
        <dbReference type="ARBA" id="ARBA00023288"/>
    </source>
</evidence>
<keyword evidence="13" id="KW-1185">Reference proteome</keyword>
<accession>A0AAD3R834</accession>
<dbReference type="GO" id="GO:0098552">
    <property type="term" value="C:side of membrane"/>
    <property type="evidence" value="ECO:0007669"/>
    <property type="project" value="UniProtKB-KW"/>
</dbReference>
<keyword evidence="3" id="KW-0336">GPI-anchor</keyword>
<dbReference type="GO" id="GO:0005886">
    <property type="term" value="C:plasma membrane"/>
    <property type="evidence" value="ECO:0007669"/>
    <property type="project" value="UniProtKB-SubCell"/>
</dbReference>
<dbReference type="SMART" id="SM00134">
    <property type="entry name" value="LU"/>
    <property type="match status" value="2"/>
</dbReference>
<evidence type="ECO:0000313" key="12">
    <source>
        <dbReference type="EMBL" id="GLD59267.1"/>
    </source>
</evidence>
<feature type="signal peptide" evidence="10">
    <location>
        <begin position="1"/>
        <end position="20"/>
    </location>
</feature>
<dbReference type="GO" id="GO:0035036">
    <property type="term" value="P:sperm-egg recognition"/>
    <property type="evidence" value="ECO:0007669"/>
    <property type="project" value="TreeGrafter"/>
</dbReference>
<evidence type="ECO:0000256" key="6">
    <source>
        <dbReference type="ARBA" id="ARBA00023157"/>
    </source>
</evidence>
<dbReference type="CDD" id="cd00117">
    <property type="entry name" value="TFP"/>
    <property type="match status" value="2"/>
</dbReference>
<dbReference type="AlphaFoldDB" id="A0AAD3R834"/>
<keyword evidence="6" id="KW-1015">Disulfide bond</keyword>
<evidence type="ECO:0000256" key="7">
    <source>
        <dbReference type="ARBA" id="ARBA00023180"/>
    </source>
</evidence>
<keyword evidence="8" id="KW-0449">Lipoprotein</keyword>
<organism evidence="12 13">
    <name type="scientific">Lates japonicus</name>
    <name type="common">Japanese lates</name>
    <dbReference type="NCBI Taxonomy" id="270547"/>
    <lineage>
        <taxon>Eukaryota</taxon>
        <taxon>Metazoa</taxon>
        <taxon>Chordata</taxon>
        <taxon>Craniata</taxon>
        <taxon>Vertebrata</taxon>
        <taxon>Euteleostomi</taxon>
        <taxon>Actinopterygii</taxon>
        <taxon>Neopterygii</taxon>
        <taxon>Teleostei</taxon>
        <taxon>Neoteleostei</taxon>
        <taxon>Acanthomorphata</taxon>
        <taxon>Carangaria</taxon>
        <taxon>Carangaria incertae sedis</taxon>
        <taxon>Centropomidae</taxon>
        <taxon>Lates</taxon>
    </lineage>
</organism>
<dbReference type="Proteomes" id="UP001279410">
    <property type="component" value="Unassembled WGS sequence"/>
</dbReference>
<comment type="similarity">
    <text evidence="9">Belongs to the SPACA4/bouncer family.</text>
</comment>
<evidence type="ECO:0000256" key="3">
    <source>
        <dbReference type="ARBA" id="ARBA00022622"/>
    </source>
</evidence>
<evidence type="ECO:0000256" key="5">
    <source>
        <dbReference type="ARBA" id="ARBA00023136"/>
    </source>
</evidence>
<evidence type="ECO:0000259" key="11">
    <source>
        <dbReference type="SMART" id="SM00134"/>
    </source>
</evidence>
<dbReference type="InterPro" id="IPR045860">
    <property type="entry name" value="Snake_toxin-like_sf"/>
</dbReference>
<evidence type="ECO:0000313" key="13">
    <source>
        <dbReference type="Proteomes" id="UP001279410"/>
    </source>
</evidence>
<dbReference type="InterPro" id="IPR016054">
    <property type="entry name" value="LY6_UPA_recep-like"/>
</dbReference>
<gene>
    <name evidence="12" type="ORF">AKAME5_001128000</name>
</gene>
<dbReference type="EMBL" id="BRZM01000037">
    <property type="protein sequence ID" value="GLD59267.1"/>
    <property type="molecule type" value="Genomic_DNA"/>
</dbReference>
<keyword evidence="2" id="KW-1003">Cell membrane</keyword>
<proteinExistence type="inferred from homology"/>
<evidence type="ECO:0000256" key="1">
    <source>
        <dbReference type="ARBA" id="ARBA00004609"/>
    </source>
</evidence>